<dbReference type="GO" id="GO:0005643">
    <property type="term" value="C:nuclear pore"/>
    <property type="evidence" value="ECO:0007669"/>
    <property type="project" value="UniProtKB-SubCell"/>
</dbReference>
<comment type="function">
    <text evidence="23">As a component of the TREX-2 complex, involved in the export of mRNAs to the cytoplasm through the nuclear pores. Through the acetylation of histones, affects the assembly of nucleosomes at immunoglobulin variable region genes and promotes the recruitment and positioning of transcription complex to favor DNA cytosine deaminase AICDA/AID targeting, hence promoting somatic hypermutations.</text>
</comment>
<dbReference type="Gene3D" id="1.25.40.990">
    <property type="match status" value="1"/>
</dbReference>
<sequence length="2123" mass="232538">MNPSNLFGKPQGGAFLAPTNNSRSTGLFQSFGQSSSVPQNVGFGQAATFGQPSAFSQPSGFGQNSGQTSIFGQNSAFGQTQSLGQSTVFGQNTGLGQSSGQTSTLGQTSAFSSGSMNPPPDFGQPALGQSPSGFSAPPSYAQATGQTQSSVFGQTSSFGQTSAFGQPTAFVQQSSGFSLSSSISQPSSVSSTASASSQPMSFSQPSFGQPSAFSLPTATSGSAASTQSVVQSRGFGTSEFSFKPADEAVFKPIFSVSPEPGSSQPASGPEPSGSTRIAPTSMESNVPGGAGFSLLSGDASSSLDFSFSRPAAAPSISFPSASHPHKDPLPAPTSNTNSTLEFTFSHPAVPSNSSTSQGGGLSQAATIPSSPSSFSFSAKVLQPTAGSSVSLFGGGGFGQASAFGELKAKPEAALEAAAEKGGDSESTGEVVFGSQGKGTKRKEEPAGQDEAQGKISKVDDPQAGGEAPRHPSKRPLMRSRFPGGGLFRSAMTSLMKSSVKKEPKEEEEAQPEWEEVTGTEEAPQSTHTVMTPPRSQAPTREIIEKAEETETPARRSRRGESTDSLGGMSPSDAMAIQCKNVPPNLNRKDIIEKHFSRFGKLRRVFCRPNKNLAIVHFHDHASAARAKKRGKSLHRHEILIFWQRKKQSPGEKGERYAEVEQLEEVAADTRGGGFQSSPLRKPLARSPAVSSTGSLTKGSPVKKSSIAKTLQFDMEPQLESGSDSPGTAASLPSSLQHLVGQVCETAEEKYRLLEQRDKILRQGRPKRTDLDMSKVFVGTCPDMCPEKERYMRETRNQLSSYEVVPNTEKVDHAAAIKEYSRSSADQEEPLPHELRPLPVLSMTMDYLVTQVMDQGQENYRDWYDFVWNRTRGIRKDITQQHLCDPLTVSLIEKCTRFHIHCAHHLCQEPMMSFDAKINNENMTKCLQSLKEMYQDLATREVYCPQEAEFRQYNVLLKLNDGDILREVQQFRSEVRNSPEVNFAVQAFAALNNNNFVRFFKLVRAASYLAGCILHRYFNQVRREALRALNVAYTVGAQRSTSFPVDDLVRMLMFRNSAEAIDFVQQYGLSVCEGMVELNRTAFQDPELPVPLKKSVDIMGKKTVLIGEVVNGGPLPSPPQHTPIYSFDSHNKYRGEGLYVDPAFVHKGAPLGAAPHKQVLLPQVAVEQEPGELPEPAPASVTTQQLFPPMGLPQPAKPPSSPPKPEPVYSDQDITAEIESVLDEVLETECSEMARVVNEYVSTALGVCDNQVEAVVSEVLEQMLRDLSAAEIHMEKERIAEEKRKMEEARRKEEHELFLDQFGESLCSEISQEVLTECIKDTAELEIKQALEEKAACLARSSEEVSHSLIEETLQDEISQLAQGVLEVELQRIYKFLKRWHDVVAVRRQLKRQMRGFPAAPCFVDPRFKLKALVPSVSPSLCMERLAQGVVHLGNAGHMAVSCTRLLKMRQEAIHQMRVQHYYQRLLSESVWTPLDLPTLVAESIPDHTNRIFWKSVLLLPSNQESDASIANRILTDWLEAKFCGDKKSCDQSAAAEGKMETLSISIDLLSLAVGSQEVHTCVKVTRGPLSEEGQSMMEKQKELLGTSALLLLLPSLPGNREEGGEDEEEVFLLSALLQLRQLQQASAGMPPLPLVVVVPEPGGPTVSNQKLEGGLMLPALVEDGLISEYVFIHIPETINDLQGSEQVSQAVKWLAARSPPLVSLASQTLVEFVEAGLCREFSARLYQDKQDREGAGLPCQEPAPIIHLYNSVLDFLSGLVSADSLSSLSWPVTEFCTPATRNLLPHLDWNCPDHLAWIRRAVLSLQIPEWDLPPSSASWPQLCASIFQYTSQIPSSPHSQPLLMSRLENLLGRVLSRCSPGAILGPGCNEDEECDKGGLSFHQVPWDEILAVCIDHRLKDWRPPESPVSEDAITEDGEILVYFQREKLKDFEPPSCWMEAVNQTHRDKQQEVDQCTPVPGQGLTLTPAVTRLRQNLFPSLVETQPGRAELDITYTPSPRELLPECILASLQDEKTKNQKFEEQLQRWLEKDPLDSFSMPAFMPSSLISVPEIMAPAPKTTVSTALTQEMETDSQGETLESNWLRRSLSLDQRLKELKRLMAASQKEERACGLHLNSLLEIVED</sequence>
<evidence type="ECO:0000256" key="20">
    <source>
        <dbReference type="ARBA" id="ARBA00023315"/>
    </source>
</evidence>
<dbReference type="PANTHER" id="PTHR12436:SF3">
    <property type="entry name" value="GERMINAL-CENTER ASSOCIATED NUCLEAR PROTEIN"/>
    <property type="match status" value="1"/>
</dbReference>
<evidence type="ECO:0000256" key="10">
    <source>
        <dbReference type="ARBA" id="ARBA00022553"/>
    </source>
</evidence>
<keyword evidence="13" id="KW-0391">Immunity</keyword>
<dbReference type="CDD" id="cd12443">
    <property type="entry name" value="RRM_MCM3A_like"/>
    <property type="match status" value="1"/>
</dbReference>
<dbReference type="InterPro" id="IPR035979">
    <property type="entry name" value="RBD_domain_sf"/>
</dbReference>
<keyword evidence="9" id="KW-0963">Cytoplasm</keyword>
<feature type="coiled-coil region" evidence="25">
    <location>
        <begin position="1268"/>
        <end position="1295"/>
    </location>
</feature>
<dbReference type="EMBL" id="JAFBMS010000010">
    <property type="protein sequence ID" value="KAG9349150.1"/>
    <property type="molecule type" value="Genomic_DNA"/>
</dbReference>
<evidence type="ECO:0000313" key="29">
    <source>
        <dbReference type="Proteomes" id="UP000824540"/>
    </source>
</evidence>
<evidence type="ECO:0000256" key="5">
    <source>
        <dbReference type="ARBA" id="ARBA00013184"/>
    </source>
</evidence>
<dbReference type="GO" id="GO:0002376">
    <property type="term" value="P:immune system process"/>
    <property type="evidence" value="ECO:0007669"/>
    <property type="project" value="UniProtKB-KW"/>
</dbReference>
<evidence type="ECO:0000256" key="3">
    <source>
        <dbReference type="ARBA" id="ARBA00004567"/>
    </source>
</evidence>
<dbReference type="Pfam" id="PF00076">
    <property type="entry name" value="RRM_1"/>
    <property type="match status" value="1"/>
</dbReference>
<feature type="compositionally biased region" description="Polar residues" evidence="26">
    <location>
        <begin position="522"/>
        <end position="538"/>
    </location>
</feature>
<evidence type="ECO:0000256" key="17">
    <source>
        <dbReference type="ARBA" id="ARBA00023054"/>
    </source>
</evidence>
<keyword evidence="20" id="KW-0012">Acyltransferase</keyword>
<keyword evidence="10" id="KW-0597">Phosphoprotein</keyword>
<feature type="compositionally biased region" description="Polar residues" evidence="26">
    <location>
        <begin position="688"/>
        <end position="697"/>
    </location>
</feature>
<dbReference type="InterPro" id="IPR000717">
    <property type="entry name" value="PCI_dom"/>
</dbReference>
<proteinExistence type="inferred from homology"/>
<keyword evidence="15" id="KW-0007">Acetylation</keyword>
<dbReference type="Proteomes" id="UP000824540">
    <property type="component" value="Unassembled WGS sequence"/>
</dbReference>
<accession>A0A8T2PB09</accession>
<feature type="compositionally biased region" description="Low complexity" evidence="26">
    <location>
        <begin position="90"/>
        <end position="109"/>
    </location>
</feature>
<keyword evidence="8" id="KW-0488">Methylation</keyword>
<feature type="region of interest" description="Disordered" evidence="26">
    <location>
        <begin position="668"/>
        <end position="702"/>
    </location>
</feature>
<evidence type="ECO:0000256" key="24">
    <source>
        <dbReference type="ARBA" id="ARBA00069544"/>
    </source>
</evidence>
<evidence type="ECO:0000256" key="14">
    <source>
        <dbReference type="ARBA" id="ARBA00022927"/>
    </source>
</evidence>
<dbReference type="PANTHER" id="PTHR12436">
    <property type="entry name" value="80 KDA MCM3-ASSOCIATED PROTEIN"/>
    <property type="match status" value="1"/>
</dbReference>
<dbReference type="EC" id="2.3.1.48" evidence="5"/>
<evidence type="ECO:0000256" key="18">
    <source>
        <dbReference type="ARBA" id="ARBA00023132"/>
    </source>
</evidence>
<dbReference type="OrthoDB" id="21502at2759"/>
<evidence type="ECO:0000256" key="22">
    <source>
        <dbReference type="ARBA" id="ARBA00048940"/>
    </source>
</evidence>
<feature type="region of interest" description="Disordered" evidence="26">
    <location>
        <begin position="413"/>
        <end position="572"/>
    </location>
</feature>
<dbReference type="InterPro" id="IPR012677">
    <property type="entry name" value="Nucleotide-bd_a/b_plait_sf"/>
</dbReference>
<feature type="region of interest" description="Disordered" evidence="26">
    <location>
        <begin position="1167"/>
        <end position="1209"/>
    </location>
</feature>
<feature type="region of interest" description="Disordered" evidence="26">
    <location>
        <begin position="254"/>
        <end position="291"/>
    </location>
</feature>
<dbReference type="Gene3D" id="6.10.250.1340">
    <property type="match status" value="1"/>
</dbReference>
<evidence type="ECO:0000256" key="1">
    <source>
        <dbReference type="ARBA" id="ARBA00004286"/>
    </source>
</evidence>
<evidence type="ECO:0000256" key="12">
    <source>
        <dbReference type="ARBA" id="ARBA00022816"/>
    </source>
</evidence>
<evidence type="ECO:0000259" key="27">
    <source>
        <dbReference type="PROSITE" id="PS50250"/>
    </source>
</evidence>
<evidence type="ECO:0000256" key="25">
    <source>
        <dbReference type="SAM" id="Coils"/>
    </source>
</evidence>
<evidence type="ECO:0000256" key="16">
    <source>
        <dbReference type="ARBA" id="ARBA00023010"/>
    </source>
</evidence>
<comment type="caution">
    <text evidence="28">The sequence shown here is derived from an EMBL/GenBank/DDBJ whole genome shotgun (WGS) entry which is preliminary data.</text>
</comment>
<comment type="similarity">
    <text evidence="21">Belongs to the SAC3 family.</text>
</comment>
<keyword evidence="18" id="KW-0906">Nuclear pore complex</keyword>
<feature type="compositionally biased region" description="Pro residues" evidence="26">
    <location>
        <begin position="1189"/>
        <end position="1205"/>
    </location>
</feature>
<feature type="region of interest" description="Disordered" evidence="26">
    <location>
        <begin position="175"/>
        <end position="219"/>
    </location>
</feature>
<feature type="compositionally biased region" description="Polar residues" evidence="26">
    <location>
        <begin position="260"/>
        <end position="284"/>
    </location>
</feature>
<feature type="compositionally biased region" description="Polar residues" evidence="26">
    <location>
        <begin position="18"/>
        <end position="39"/>
    </location>
</feature>
<dbReference type="GO" id="GO:0005654">
    <property type="term" value="C:nucleoplasm"/>
    <property type="evidence" value="ECO:0007669"/>
    <property type="project" value="UniProtKB-SubCell"/>
</dbReference>
<keyword evidence="6" id="KW-0813">Transport</keyword>
<evidence type="ECO:0000256" key="21">
    <source>
        <dbReference type="ARBA" id="ARBA00038443"/>
    </source>
</evidence>
<keyword evidence="19" id="KW-0539">Nucleus</keyword>
<feature type="region of interest" description="Disordered" evidence="26">
    <location>
        <begin position="318"/>
        <end position="377"/>
    </location>
</feature>
<comment type="subcellular location">
    <subcellularLocation>
        <location evidence="1">Chromosome</location>
    </subcellularLocation>
    <subcellularLocation>
        <location evidence="2">Cytoplasm</location>
    </subcellularLocation>
    <subcellularLocation>
        <location evidence="3">Nucleus</location>
        <location evidence="3">Nuclear pore complex</location>
    </subcellularLocation>
    <subcellularLocation>
        <location evidence="4">Nucleus</location>
        <location evidence="4">Nucleoplasm</location>
    </subcellularLocation>
</comment>
<dbReference type="SMART" id="SM00360">
    <property type="entry name" value="RRM"/>
    <property type="match status" value="1"/>
</dbReference>
<evidence type="ECO:0000313" key="28">
    <source>
        <dbReference type="EMBL" id="KAG9349150.1"/>
    </source>
</evidence>
<dbReference type="Pfam" id="PF16769">
    <property type="entry name" value="MCM3AP_GANP"/>
    <property type="match status" value="1"/>
</dbReference>
<dbReference type="InterPro" id="IPR034265">
    <property type="entry name" value="MCM3AP_RRM"/>
</dbReference>
<protein>
    <recommendedName>
        <fullName evidence="24">Germinal-center associated nuclear protein</fullName>
        <ecNumber evidence="5">2.3.1.48</ecNumber>
    </recommendedName>
</protein>
<feature type="compositionally biased region" description="Polar residues" evidence="26">
    <location>
        <begin position="141"/>
        <end position="158"/>
    </location>
</feature>
<dbReference type="Pfam" id="PF16766">
    <property type="entry name" value="CID_GANP"/>
    <property type="match status" value="1"/>
</dbReference>
<dbReference type="Gene3D" id="3.30.70.330">
    <property type="match status" value="1"/>
</dbReference>
<dbReference type="SUPFAM" id="SSF54928">
    <property type="entry name" value="RNA-binding domain, RBD"/>
    <property type="match status" value="1"/>
</dbReference>
<evidence type="ECO:0000256" key="7">
    <source>
        <dbReference type="ARBA" id="ARBA00022454"/>
    </source>
</evidence>
<dbReference type="GO" id="GO:0006406">
    <property type="term" value="P:mRNA export from nucleus"/>
    <property type="evidence" value="ECO:0007669"/>
    <property type="project" value="TreeGrafter"/>
</dbReference>
<dbReference type="GO" id="GO:0015031">
    <property type="term" value="P:protein transport"/>
    <property type="evidence" value="ECO:0007669"/>
    <property type="project" value="UniProtKB-KW"/>
</dbReference>
<comment type="catalytic activity">
    <reaction evidence="22">
        <text>L-lysyl-[histone] + acetyl-CoA = N(6)-acetyl-L-lysyl-[histone] + CoA + H(+)</text>
        <dbReference type="Rhea" id="RHEA:21992"/>
        <dbReference type="Rhea" id="RHEA-COMP:9845"/>
        <dbReference type="Rhea" id="RHEA-COMP:11338"/>
        <dbReference type="ChEBI" id="CHEBI:15378"/>
        <dbReference type="ChEBI" id="CHEBI:29969"/>
        <dbReference type="ChEBI" id="CHEBI:57287"/>
        <dbReference type="ChEBI" id="CHEBI:57288"/>
        <dbReference type="ChEBI" id="CHEBI:61930"/>
        <dbReference type="EC" id="2.3.1.48"/>
    </reaction>
    <physiologicalReaction direction="left-to-right" evidence="22">
        <dbReference type="Rhea" id="RHEA:21993"/>
    </physiologicalReaction>
</comment>
<evidence type="ECO:0000256" key="13">
    <source>
        <dbReference type="ARBA" id="ARBA00022859"/>
    </source>
</evidence>
<keyword evidence="7" id="KW-0158">Chromosome</keyword>
<keyword evidence="29" id="KW-1185">Reference proteome</keyword>
<gene>
    <name evidence="28" type="ORF">JZ751_029473</name>
</gene>
<evidence type="ECO:0000256" key="26">
    <source>
        <dbReference type="SAM" id="MobiDB-lite"/>
    </source>
</evidence>
<dbReference type="Pfam" id="PF03399">
    <property type="entry name" value="SAC3_GANP"/>
    <property type="match status" value="1"/>
</dbReference>
<dbReference type="InterPro" id="IPR000504">
    <property type="entry name" value="RRM_dom"/>
</dbReference>
<feature type="compositionally biased region" description="Low complexity" evidence="26">
    <location>
        <begin position="368"/>
        <end position="377"/>
    </location>
</feature>
<dbReference type="InterPro" id="IPR005062">
    <property type="entry name" value="SAC3/GANP/THP3_conserved"/>
</dbReference>
<keyword evidence="11" id="KW-0808">Transferase</keyword>
<keyword evidence="14" id="KW-0653">Protein transport</keyword>
<evidence type="ECO:0000256" key="2">
    <source>
        <dbReference type="ARBA" id="ARBA00004496"/>
    </source>
</evidence>
<dbReference type="GO" id="GO:0005737">
    <property type="term" value="C:cytoplasm"/>
    <property type="evidence" value="ECO:0007669"/>
    <property type="project" value="UniProtKB-SubCell"/>
</dbReference>
<keyword evidence="17 25" id="KW-0175">Coiled coil</keyword>
<dbReference type="InterPro" id="IPR031907">
    <property type="entry name" value="MCM3AP_GANP"/>
</dbReference>
<feature type="compositionally biased region" description="Acidic residues" evidence="26">
    <location>
        <begin position="505"/>
        <end position="518"/>
    </location>
</feature>
<feature type="compositionally biased region" description="Basic and acidic residues" evidence="26">
    <location>
        <begin position="541"/>
        <end position="561"/>
    </location>
</feature>
<organism evidence="28 29">
    <name type="scientific">Albula glossodonta</name>
    <name type="common">roundjaw bonefish</name>
    <dbReference type="NCBI Taxonomy" id="121402"/>
    <lineage>
        <taxon>Eukaryota</taxon>
        <taxon>Metazoa</taxon>
        <taxon>Chordata</taxon>
        <taxon>Craniata</taxon>
        <taxon>Vertebrata</taxon>
        <taxon>Euteleostomi</taxon>
        <taxon>Actinopterygii</taxon>
        <taxon>Neopterygii</taxon>
        <taxon>Teleostei</taxon>
        <taxon>Albuliformes</taxon>
        <taxon>Albulidae</taxon>
        <taxon>Albula</taxon>
    </lineage>
</organism>
<dbReference type="GO" id="GO:0061733">
    <property type="term" value="F:protein-lysine-acetyltransferase activity"/>
    <property type="evidence" value="ECO:0007669"/>
    <property type="project" value="UniProtKB-EC"/>
</dbReference>
<feature type="compositionally biased region" description="Polar residues" evidence="26">
    <location>
        <begin position="48"/>
        <end position="89"/>
    </location>
</feature>
<feature type="region of interest" description="Disordered" evidence="26">
    <location>
        <begin position="1"/>
        <end position="158"/>
    </location>
</feature>
<evidence type="ECO:0000256" key="11">
    <source>
        <dbReference type="ARBA" id="ARBA00022679"/>
    </source>
</evidence>
<evidence type="ECO:0000256" key="4">
    <source>
        <dbReference type="ARBA" id="ARBA00004642"/>
    </source>
</evidence>
<evidence type="ECO:0000256" key="8">
    <source>
        <dbReference type="ARBA" id="ARBA00022481"/>
    </source>
</evidence>
<dbReference type="GO" id="GO:0070390">
    <property type="term" value="C:transcription export complex 2"/>
    <property type="evidence" value="ECO:0007669"/>
    <property type="project" value="TreeGrafter"/>
</dbReference>
<dbReference type="FunFam" id="1.25.40.990:FF:000003">
    <property type="entry name" value="germinal-center associated nuclear protein isoform X2"/>
    <property type="match status" value="1"/>
</dbReference>
<feature type="compositionally biased region" description="Polar residues" evidence="26">
    <location>
        <begin position="332"/>
        <end position="342"/>
    </location>
</feature>
<evidence type="ECO:0000256" key="6">
    <source>
        <dbReference type="ARBA" id="ARBA00022448"/>
    </source>
</evidence>
<evidence type="ECO:0000256" key="23">
    <source>
        <dbReference type="ARBA" id="ARBA00055631"/>
    </source>
</evidence>
<keyword evidence="16" id="KW-0811">Translocation</keyword>
<dbReference type="InterPro" id="IPR031910">
    <property type="entry name" value="GANP_CID_dom"/>
</dbReference>
<keyword evidence="12" id="KW-0509">mRNA transport</keyword>
<feature type="domain" description="PCI" evidence="27">
    <location>
        <begin position="918"/>
        <end position="1091"/>
    </location>
</feature>
<feature type="compositionally biased region" description="Basic and acidic residues" evidence="26">
    <location>
        <begin position="413"/>
        <end position="423"/>
    </location>
</feature>
<dbReference type="InterPro" id="IPR045107">
    <property type="entry name" value="SAC3/GANP/THP3"/>
</dbReference>
<evidence type="ECO:0000256" key="15">
    <source>
        <dbReference type="ARBA" id="ARBA00022990"/>
    </source>
</evidence>
<evidence type="ECO:0000256" key="19">
    <source>
        <dbReference type="ARBA" id="ARBA00023242"/>
    </source>
</evidence>
<reference evidence="28" key="1">
    <citation type="thesis" date="2021" institute="BYU ScholarsArchive" country="Provo, UT, USA">
        <title>Applications of and Algorithms for Genome Assembly and Genomic Analyses with an Emphasis on Marine Teleosts.</title>
        <authorList>
            <person name="Pickett B.D."/>
        </authorList>
    </citation>
    <scope>NUCLEOTIDE SEQUENCE</scope>
    <source>
        <strain evidence="28">HI-2016</strain>
    </source>
</reference>
<dbReference type="GO" id="GO:0005694">
    <property type="term" value="C:chromosome"/>
    <property type="evidence" value="ECO:0007669"/>
    <property type="project" value="UniProtKB-SubCell"/>
</dbReference>
<dbReference type="GO" id="GO:0003723">
    <property type="term" value="F:RNA binding"/>
    <property type="evidence" value="ECO:0007669"/>
    <property type="project" value="InterPro"/>
</dbReference>
<name>A0A8T2PB09_9TELE</name>
<evidence type="ECO:0000256" key="9">
    <source>
        <dbReference type="ARBA" id="ARBA00022490"/>
    </source>
</evidence>
<dbReference type="PROSITE" id="PS50250">
    <property type="entry name" value="PCI"/>
    <property type="match status" value="1"/>
</dbReference>